<dbReference type="InterPro" id="IPR006195">
    <property type="entry name" value="aa-tRNA-synth_II"/>
</dbReference>
<evidence type="ECO:0000313" key="9">
    <source>
        <dbReference type="Proteomes" id="UP001148614"/>
    </source>
</evidence>
<dbReference type="EMBL" id="JANPWZ010003138">
    <property type="protein sequence ID" value="KAJ3554098.1"/>
    <property type="molecule type" value="Genomic_DNA"/>
</dbReference>
<dbReference type="Gene3D" id="2.40.50.140">
    <property type="entry name" value="Nucleic acid-binding proteins"/>
    <property type="match status" value="1"/>
</dbReference>
<accession>A0A9W8N421</accession>
<dbReference type="Gene3D" id="3.30.930.10">
    <property type="entry name" value="Bira Bifunctional Protein, Domain 2"/>
    <property type="match status" value="1"/>
</dbReference>
<dbReference type="InterPro" id="IPR045864">
    <property type="entry name" value="aa-tRNA-synth_II/BPL/LPL"/>
</dbReference>
<dbReference type="InterPro" id="IPR012340">
    <property type="entry name" value="NA-bd_OB-fold"/>
</dbReference>
<evidence type="ECO:0000256" key="2">
    <source>
        <dbReference type="ARBA" id="ARBA00022598"/>
    </source>
</evidence>
<dbReference type="Pfam" id="PF00152">
    <property type="entry name" value="tRNA-synt_2"/>
    <property type="match status" value="1"/>
</dbReference>
<proteinExistence type="inferred from homology"/>
<dbReference type="SUPFAM" id="SSF50249">
    <property type="entry name" value="Nucleic acid-binding proteins"/>
    <property type="match status" value="1"/>
</dbReference>
<keyword evidence="3" id="KW-0547">Nucleotide-binding</keyword>
<dbReference type="GO" id="GO:0004815">
    <property type="term" value="F:aspartate-tRNA ligase activity"/>
    <property type="evidence" value="ECO:0007669"/>
    <property type="project" value="TreeGrafter"/>
</dbReference>
<evidence type="ECO:0000256" key="6">
    <source>
        <dbReference type="ARBA" id="ARBA00023146"/>
    </source>
</evidence>
<keyword evidence="4" id="KW-0067">ATP-binding</keyword>
<evidence type="ECO:0000256" key="1">
    <source>
        <dbReference type="ARBA" id="ARBA00006303"/>
    </source>
</evidence>
<evidence type="ECO:0000313" key="8">
    <source>
        <dbReference type="EMBL" id="KAJ3554098.1"/>
    </source>
</evidence>
<dbReference type="SUPFAM" id="SSF55681">
    <property type="entry name" value="Class II aaRS and biotin synthetases"/>
    <property type="match status" value="1"/>
</dbReference>
<organism evidence="8 9">
    <name type="scientific">Xylaria arbuscula</name>
    <dbReference type="NCBI Taxonomy" id="114810"/>
    <lineage>
        <taxon>Eukaryota</taxon>
        <taxon>Fungi</taxon>
        <taxon>Dikarya</taxon>
        <taxon>Ascomycota</taxon>
        <taxon>Pezizomycotina</taxon>
        <taxon>Sordariomycetes</taxon>
        <taxon>Xylariomycetidae</taxon>
        <taxon>Xylariales</taxon>
        <taxon>Xylariaceae</taxon>
        <taxon>Xylaria</taxon>
    </lineage>
</organism>
<reference evidence="8" key="1">
    <citation type="submission" date="2022-07" db="EMBL/GenBank/DDBJ databases">
        <title>Genome Sequence of Xylaria arbuscula.</title>
        <authorList>
            <person name="Buettner E."/>
        </authorList>
    </citation>
    <scope>NUCLEOTIDE SEQUENCE</scope>
    <source>
        <strain evidence="8">VT107</strain>
    </source>
</reference>
<dbReference type="PANTHER" id="PTHR22594:SF5">
    <property type="entry name" value="ASPARTATE--TRNA LIGASE, MITOCHONDRIAL"/>
    <property type="match status" value="1"/>
</dbReference>
<protein>
    <recommendedName>
        <fullName evidence="7">Aminoacyl-transfer RNA synthetases class-II family profile domain-containing protein</fullName>
    </recommendedName>
</protein>
<comment type="caution">
    <text evidence="8">The sequence shown here is derived from an EMBL/GenBank/DDBJ whole genome shotgun (WGS) entry which is preliminary data.</text>
</comment>
<dbReference type="PRINTS" id="PR01042">
    <property type="entry name" value="TRNASYNTHASP"/>
</dbReference>
<dbReference type="InterPro" id="IPR004115">
    <property type="entry name" value="GAD-like_sf"/>
</dbReference>
<feature type="domain" description="Aminoacyl-transfer RNA synthetases class-II family profile" evidence="7">
    <location>
        <begin position="235"/>
        <end position="442"/>
    </location>
</feature>
<dbReference type="AlphaFoldDB" id="A0A9W8N421"/>
<keyword evidence="2" id="KW-0436">Ligase</keyword>
<dbReference type="PROSITE" id="PS50862">
    <property type="entry name" value="AA_TRNA_LIGASE_II"/>
    <property type="match status" value="1"/>
</dbReference>
<dbReference type="GO" id="GO:0006422">
    <property type="term" value="P:aspartyl-tRNA aminoacylation"/>
    <property type="evidence" value="ECO:0007669"/>
    <property type="project" value="TreeGrafter"/>
</dbReference>
<gene>
    <name evidence="8" type="ORF">NPX13_g10707</name>
</gene>
<evidence type="ECO:0000256" key="5">
    <source>
        <dbReference type="ARBA" id="ARBA00022917"/>
    </source>
</evidence>
<comment type="similarity">
    <text evidence="1">Belongs to the class-II aminoacyl-tRNA synthetase family. Type 1 subfamily.</text>
</comment>
<keyword evidence="5" id="KW-0648">Protein biosynthesis</keyword>
<keyword evidence="9" id="KW-1185">Reference proteome</keyword>
<keyword evidence="6" id="KW-0030">Aminoacyl-tRNA synthetase</keyword>
<dbReference type="Proteomes" id="UP001148614">
    <property type="component" value="Unassembled WGS sequence"/>
</dbReference>
<dbReference type="GO" id="GO:0005524">
    <property type="term" value="F:ATP binding"/>
    <property type="evidence" value="ECO:0007669"/>
    <property type="project" value="UniProtKB-KW"/>
</dbReference>
<evidence type="ECO:0000256" key="3">
    <source>
        <dbReference type="ARBA" id="ARBA00022741"/>
    </source>
</evidence>
<sequence length="503" mass="56405">MVMRVPTVPLLRAASRRLAISRSGAPSLRSLQRQCRVFSSEPSQTVPQSSSTTSETQPFDVFKETLDIDFPRKDAVSVGVGQKITLRGFLGKRRDKGSNLSFCDLKLDSRYRETVQVVSSWEEEGSEQQTAHLSLKSVPAYSPVLITGIVKARQSATQSSEDAPATPQHIHVTNSELRLQSIQCLNPFPKDIIVSKDAVWSPQSRHLQMRFDGSLYHRLQLRHVVSNHLRWALHRVRFIEVETPVLFKSTPEGAREFLVPTRRKGFAYALPQSPQQYKQILMAGGISKYYQFAKCFRDEDHRADRQPEFTQLDLEIGFSSGSDMMRVVFTLIKSLCIHLKDQQSSRASELGANPHIPPISWAFEMNPITYTGAMRRYGIDKPDLRIQESFASDIVQNDAWVSHELKSMITSLEDPIVEICKFRLGGSPQESATFVKKFFDMLPNTTHKLGGDSTPGVFVVDSSKPLTKPGLGWPQKTATWSSCTRARTCLSTVAPRNSAGFGS</sequence>
<dbReference type="PANTHER" id="PTHR22594">
    <property type="entry name" value="ASPARTYL/LYSYL-TRNA SYNTHETASE"/>
    <property type="match status" value="1"/>
</dbReference>
<name>A0A9W8N421_9PEZI</name>
<dbReference type="VEuPathDB" id="FungiDB:F4678DRAFT_414934"/>
<dbReference type="Gene3D" id="3.30.1360.30">
    <property type="entry name" value="GAD-like domain"/>
    <property type="match status" value="1"/>
</dbReference>
<evidence type="ECO:0000259" key="7">
    <source>
        <dbReference type="PROSITE" id="PS50862"/>
    </source>
</evidence>
<dbReference type="InterPro" id="IPR004364">
    <property type="entry name" value="Aa-tRNA-synt_II"/>
</dbReference>
<evidence type="ECO:0000256" key="4">
    <source>
        <dbReference type="ARBA" id="ARBA00022840"/>
    </source>
</evidence>
<dbReference type="InterPro" id="IPR002312">
    <property type="entry name" value="Asp/Asn-tRNA-synth_IIb"/>
</dbReference>
<dbReference type="GO" id="GO:0005739">
    <property type="term" value="C:mitochondrion"/>
    <property type="evidence" value="ECO:0007669"/>
    <property type="project" value="TreeGrafter"/>
</dbReference>